<evidence type="ECO:0000259" key="5">
    <source>
        <dbReference type="PROSITE" id="PS51384"/>
    </source>
</evidence>
<dbReference type="Gene3D" id="2.40.30.10">
    <property type="entry name" value="Translation factors"/>
    <property type="match status" value="1"/>
</dbReference>
<dbReference type="InterPro" id="IPR005302">
    <property type="entry name" value="MoCF_Sase_C"/>
</dbReference>
<dbReference type="GO" id="GO:0016491">
    <property type="term" value="F:oxidoreductase activity"/>
    <property type="evidence" value="ECO:0007669"/>
    <property type="project" value="InterPro"/>
</dbReference>
<dbReference type="Pfam" id="PF03473">
    <property type="entry name" value="MOSC"/>
    <property type="match status" value="1"/>
</dbReference>
<feature type="domain" description="FAD-binding FR-type" evidence="5">
    <location>
        <begin position="239"/>
        <end position="341"/>
    </location>
</feature>
<dbReference type="Pfam" id="PF00111">
    <property type="entry name" value="Fer2"/>
    <property type="match status" value="1"/>
</dbReference>
<dbReference type="SUPFAM" id="SSF63380">
    <property type="entry name" value="Riboflavin synthase domain-like"/>
    <property type="match status" value="1"/>
</dbReference>
<gene>
    <name evidence="6" type="ORF">PMIN01_09703</name>
</gene>
<dbReference type="InterPro" id="IPR039261">
    <property type="entry name" value="FNR_nucleotide-bd"/>
</dbReference>
<comment type="caution">
    <text evidence="6">The sequence shown here is derived from an EMBL/GenBank/DDBJ whole genome shotgun (WGS) entry which is preliminary data.</text>
</comment>
<evidence type="ECO:0000313" key="6">
    <source>
        <dbReference type="EMBL" id="KAF9731774.1"/>
    </source>
</evidence>
<dbReference type="GO" id="GO:0051537">
    <property type="term" value="F:2 iron, 2 sulfur cluster binding"/>
    <property type="evidence" value="ECO:0007669"/>
    <property type="project" value="UniProtKB-KW"/>
</dbReference>
<dbReference type="InterPro" id="IPR011037">
    <property type="entry name" value="Pyrv_Knase-like_insert_dom_sf"/>
</dbReference>
<keyword evidence="2" id="KW-0411">Iron-sulfur</keyword>
<dbReference type="PROSITE" id="PS51340">
    <property type="entry name" value="MOSC"/>
    <property type="match status" value="1"/>
</dbReference>
<dbReference type="InterPro" id="IPR001041">
    <property type="entry name" value="2Fe-2S_ferredoxin-type"/>
</dbReference>
<feature type="domain" description="2Fe-2S ferredoxin-type" evidence="3">
    <location>
        <begin position="462"/>
        <end position="548"/>
    </location>
</feature>
<dbReference type="AlphaFoldDB" id="A0A9P6GAD6"/>
<dbReference type="SUPFAM" id="SSF54292">
    <property type="entry name" value="2Fe-2S ferredoxin-like"/>
    <property type="match status" value="1"/>
</dbReference>
<dbReference type="Gene3D" id="3.40.50.80">
    <property type="entry name" value="Nucleotide-binding domain of ferredoxin-NADP reductase (FNR) module"/>
    <property type="match status" value="1"/>
</dbReference>
<keyword evidence="1" id="KW-0001">2Fe-2S</keyword>
<dbReference type="EMBL" id="WJXW01000011">
    <property type="protein sequence ID" value="KAF9731774.1"/>
    <property type="molecule type" value="Genomic_DNA"/>
</dbReference>
<evidence type="ECO:0000256" key="1">
    <source>
        <dbReference type="ARBA" id="ARBA00022714"/>
    </source>
</evidence>
<dbReference type="InterPro" id="IPR006058">
    <property type="entry name" value="2Fe2S_fd_BS"/>
</dbReference>
<evidence type="ECO:0000313" key="7">
    <source>
        <dbReference type="Proteomes" id="UP000756921"/>
    </source>
</evidence>
<evidence type="ECO:0000259" key="4">
    <source>
        <dbReference type="PROSITE" id="PS51340"/>
    </source>
</evidence>
<keyword evidence="1" id="KW-0479">Metal-binding</keyword>
<dbReference type="SUPFAM" id="SSF52343">
    <property type="entry name" value="Ferredoxin reductase-like, C-terminal NADP-linked domain"/>
    <property type="match status" value="1"/>
</dbReference>
<dbReference type="InterPro" id="IPR052353">
    <property type="entry name" value="Benzoxazolinone_Detox_Enz"/>
</dbReference>
<dbReference type="OrthoDB" id="5390at2759"/>
<dbReference type="PANTHER" id="PTHR30212:SF2">
    <property type="entry name" value="PROTEIN YIIM"/>
    <property type="match status" value="1"/>
</dbReference>
<dbReference type="InterPro" id="IPR012675">
    <property type="entry name" value="Beta-grasp_dom_sf"/>
</dbReference>
<evidence type="ECO:0000259" key="3">
    <source>
        <dbReference type="PROSITE" id="PS51085"/>
    </source>
</evidence>
<keyword evidence="7" id="KW-1185">Reference proteome</keyword>
<keyword evidence="1" id="KW-0408">Iron</keyword>
<dbReference type="Gene3D" id="3.10.20.30">
    <property type="match status" value="1"/>
</dbReference>
<dbReference type="Gene3D" id="2.40.33.20">
    <property type="entry name" value="PK beta-barrel domain-like"/>
    <property type="match status" value="1"/>
</dbReference>
<dbReference type="CDD" id="cd00207">
    <property type="entry name" value="fer2"/>
    <property type="match status" value="1"/>
</dbReference>
<dbReference type="PRINTS" id="PR00409">
    <property type="entry name" value="PHDIOXRDTASE"/>
</dbReference>
<sequence length="548" mass="61527">MAEPIIDLHAPFERDTIIEIRRGKMKPMPGLAIKSGIDKSVVDGPLWVSKTGLEHDEQDRAFHGGPTKAVHAYCSSHYPTWSSEHPSASARFVPGGFGENFVFKRMNERNICIGDVFEMGTGPEPLQLEVSQPRQPCFKLNHRFQLKNFAPQTTRLSRTGWYFRVLREGWVNAGDQIRLVQRKYPRWTLEKIQGVMYRGNGDEKELRELLAIQELTDEIKVVLKNRLSKLEPKRSKKEVVWTDWKVVEKVKQTPRITSFTFEAVDLNATATPQAGSHVKIRLANGLVRAYSIVHGSRGRFELGVALDKDSRGGSKYLHNHVKENDILQVGNITPGIDPYFMAGNNVFIAAGIGITAFLWLIEEMLSINWSVQLHYAVRSADEIPFQSRLKKMGGRLVLYNQEEGDRMNISHIIKTMPWNSQTYVCGPPRLMDDALKATQDAGLSEKDVHFEAFSADVGGDAFEVTVRNRGNKALVVNEDETLLEVLQRQFTGVVESNCEVGNCGTCKVKVCQGHVQHRGTALSADEKKGEMLSCISRGVGKIEIEIGQ</sequence>
<dbReference type="Proteomes" id="UP000756921">
    <property type="component" value="Unassembled WGS sequence"/>
</dbReference>
<dbReference type="CDD" id="cd06185">
    <property type="entry name" value="PDR_like"/>
    <property type="match status" value="1"/>
</dbReference>
<dbReference type="InterPro" id="IPR017938">
    <property type="entry name" value="Riboflavin_synthase-like_b-brl"/>
</dbReference>
<organism evidence="6 7">
    <name type="scientific">Paraphaeosphaeria minitans</name>
    <dbReference type="NCBI Taxonomy" id="565426"/>
    <lineage>
        <taxon>Eukaryota</taxon>
        <taxon>Fungi</taxon>
        <taxon>Dikarya</taxon>
        <taxon>Ascomycota</taxon>
        <taxon>Pezizomycotina</taxon>
        <taxon>Dothideomycetes</taxon>
        <taxon>Pleosporomycetidae</taxon>
        <taxon>Pleosporales</taxon>
        <taxon>Massarineae</taxon>
        <taxon>Didymosphaeriaceae</taxon>
        <taxon>Paraphaeosphaeria</taxon>
    </lineage>
</organism>
<evidence type="ECO:0000256" key="2">
    <source>
        <dbReference type="ARBA" id="ARBA00023014"/>
    </source>
</evidence>
<proteinExistence type="predicted"/>
<dbReference type="SUPFAM" id="SSF50800">
    <property type="entry name" value="PK beta-barrel domain-like"/>
    <property type="match status" value="1"/>
</dbReference>
<protein>
    <submittedName>
        <fullName evidence="6">MOSC domain-containing protein</fullName>
    </submittedName>
</protein>
<feature type="domain" description="MOSC" evidence="4">
    <location>
        <begin position="40"/>
        <end position="180"/>
    </location>
</feature>
<dbReference type="InterPro" id="IPR017927">
    <property type="entry name" value="FAD-bd_FR_type"/>
</dbReference>
<dbReference type="InterPro" id="IPR036010">
    <property type="entry name" value="2Fe-2S_ferredoxin-like_sf"/>
</dbReference>
<dbReference type="PROSITE" id="PS51384">
    <property type="entry name" value="FAD_FR"/>
    <property type="match status" value="1"/>
</dbReference>
<dbReference type="PANTHER" id="PTHR30212">
    <property type="entry name" value="PROTEIN YIIM"/>
    <property type="match status" value="1"/>
</dbReference>
<dbReference type="GO" id="GO:0030151">
    <property type="term" value="F:molybdenum ion binding"/>
    <property type="evidence" value="ECO:0007669"/>
    <property type="project" value="InterPro"/>
</dbReference>
<accession>A0A9P6GAD6</accession>
<dbReference type="PROSITE" id="PS00197">
    <property type="entry name" value="2FE2S_FER_1"/>
    <property type="match status" value="1"/>
</dbReference>
<name>A0A9P6GAD6_9PLEO</name>
<dbReference type="GO" id="GO:0030170">
    <property type="term" value="F:pyridoxal phosphate binding"/>
    <property type="evidence" value="ECO:0007669"/>
    <property type="project" value="InterPro"/>
</dbReference>
<dbReference type="PROSITE" id="PS51085">
    <property type="entry name" value="2FE2S_FER_2"/>
    <property type="match status" value="1"/>
</dbReference>
<reference evidence="6" key="1">
    <citation type="journal article" date="2020" name="Mol. Plant Microbe Interact.">
        <title>Genome Sequence of the Biocontrol Agent Coniothyrium minitans strain Conio (IMI 134523).</title>
        <authorList>
            <person name="Patel D."/>
            <person name="Shittu T.A."/>
            <person name="Baroncelli R."/>
            <person name="Muthumeenakshi S."/>
            <person name="Osborne T.H."/>
            <person name="Janganan T.K."/>
            <person name="Sreenivasaprasad S."/>
        </authorList>
    </citation>
    <scope>NUCLEOTIDE SEQUENCE</scope>
    <source>
        <strain evidence="6">Conio</strain>
    </source>
</reference>